<protein>
    <submittedName>
        <fullName evidence="3">Glutathione S-transferase</fullName>
        <ecNumber evidence="3">2.5.1.18</ecNumber>
    </submittedName>
</protein>
<evidence type="ECO:0000313" key="3">
    <source>
        <dbReference type="EMBL" id="MBB3988219.1"/>
    </source>
</evidence>
<proteinExistence type="predicted"/>
<accession>A0A7W6GWA1</accession>
<dbReference type="GO" id="GO:0004364">
    <property type="term" value="F:glutathione transferase activity"/>
    <property type="evidence" value="ECO:0007669"/>
    <property type="project" value="UniProtKB-EC"/>
</dbReference>
<dbReference type="PANTHER" id="PTHR44051">
    <property type="entry name" value="GLUTATHIONE S-TRANSFERASE-RELATED"/>
    <property type="match status" value="1"/>
</dbReference>
<dbReference type="Proteomes" id="UP000541426">
    <property type="component" value="Unassembled WGS sequence"/>
</dbReference>
<dbReference type="CDD" id="cd03046">
    <property type="entry name" value="GST_N_GTT1_like"/>
    <property type="match status" value="1"/>
</dbReference>
<comment type="caution">
    <text evidence="3">The sequence shown here is derived from an EMBL/GenBank/DDBJ whole genome shotgun (WGS) entry which is preliminary data.</text>
</comment>
<dbReference type="AlphaFoldDB" id="A0A7W6GWA1"/>
<dbReference type="RefSeq" id="WP_183969878.1">
    <property type="nucleotide sequence ID" value="NZ_BAABBZ010000016.1"/>
</dbReference>
<dbReference type="Gene3D" id="1.20.1050.10">
    <property type="match status" value="1"/>
</dbReference>
<reference evidence="3 4" key="1">
    <citation type="submission" date="2020-08" db="EMBL/GenBank/DDBJ databases">
        <title>Genomic Encyclopedia of Type Strains, Phase IV (KMG-IV): sequencing the most valuable type-strain genomes for metagenomic binning, comparative biology and taxonomic classification.</title>
        <authorList>
            <person name="Goeker M."/>
        </authorList>
    </citation>
    <scope>NUCLEOTIDE SEQUENCE [LARGE SCALE GENOMIC DNA]</scope>
    <source>
        <strain evidence="3 4">DSM 102235</strain>
    </source>
</reference>
<dbReference type="EMBL" id="JACIEJ010000017">
    <property type="protein sequence ID" value="MBB3988219.1"/>
    <property type="molecule type" value="Genomic_DNA"/>
</dbReference>
<evidence type="ECO:0000313" key="4">
    <source>
        <dbReference type="Proteomes" id="UP000541426"/>
    </source>
</evidence>
<gene>
    <name evidence="3" type="ORF">GGQ68_004575</name>
</gene>
<dbReference type="Pfam" id="PF13417">
    <property type="entry name" value="GST_N_3"/>
    <property type="match status" value="1"/>
</dbReference>
<dbReference type="SFLD" id="SFLDS00019">
    <property type="entry name" value="Glutathione_Transferase_(cytos"/>
    <property type="match status" value="1"/>
</dbReference>
<dbReference type="SUPFAM" id="SSF47616">
    <property type="entry name" value="GST C-terminal domain-like"/>
    <property type="match status" value="1"/>
</dbReference>
<evidence type="ECO:0000259" key="2">
    <source>
        <dbReference type="PROSITE" id="PS50405"/>
    </source>
</evidence>
<dbReference type="InterPro" id="IPR010987">
    <property type="entry name" value="Glutathione-S-Trfase_C-like"/>
</dbReference>
<dbReference type="PROSITE" id="PS50405">
    <property type="entry name" value="GST_CTER"/>
    <property type="match status" value="1"/>
</dbReference>
<keyword evidence="4" id="KW-1185">Reference proteome</keyword>
<dbReference type="InterPro" id="IPR036249">
    <property type="entry name" value="Thioredoxin-like_sf"/>
</dbReference>
<dbReference type="PROSITE" id="PS50404">
    <property type="entry name" value="GST_NTER"/>
    <property type="match status" value="1"/>
</dbReference>
<dbReference type="PANTHER" id="PTHR44051:SF9">
    <property type="entry name" value="GLUTATHIONE S-TRANSFERASE 1"/>
    <property type="match status" value="1"/>
</dbReference>
<dbReference type="InterPro" id="IPR036282">
    <property type="entry name" value="Glutathione-S-Trfase_C_sf"/>
</dbReference>
<dbReference type="SUPFAM" id="SSF52833">
    <property type="entry name" value="Thioredoxin-like"/>
    <property type="match status" value="1"/>
</dbReference>
<dbReference type="InterPro" id="IPR040079">
    <property type="entry name" value="Glutathione_S-Trfase"/>
</dbReference>
<name>A0A7W6GWA1_9RHOB</name>
<organism evidence="3 4">
    <name type="scientific">Sagittula marina</name>
    <dbReference type="NCBI Taxonomy" id="943940"/>
    <lineage>
        <taxon>Bacteria</taxon>
        <taxon>Pseudomonadati</taxon>
        <taxon>Pseudomonadota</taxon>
        <taxon>Alphaproteobacteria</taxon>
        <taxon>Rhodobacterales</taxon>
        <taxon>Roseobacteraceae</taxon>
        <taxon>Sagittula</taxon>
    </lineage>
</organism>
<evidence type="ECO:0000259" key="1">
    <source>
        <dbReference type="PROSITE" id="PS50404"/>
    </source>
</evidence>
<feature type="domain" description="GST C-terminal" evidence="2">
    <location>
        <begin position="93"/>
        <end position="222"/>
    </location>
</feature>
<dbReference type="Gene3D" id="3.40.30.10">
    <property type="entry name" value="Glutaredoxin"/>
    <property type="match status" value="1"/>
</dbReference>
<sequence>MIKLHHVQYGRSFRVLWLLEEIGVETFGGLEVIEHRIGTKEMADSELGRVSPAVRIPAIEMETETGTLAMSESGAIVEYLTERFAPSLGRGVDDSERAAYLQWIHYAETQASLIENLNLQMVFLRPPAKPSPSVIKLQVARLKQTLRGLEAGLQHEWLLESGFSAADVMQGFNLFAAPFFVRMDEFPKISAYKARMEQRAAHQRSVAREGAQRFYAQSFYPVPEA</sequence>
<dbReference type="EC" id="2.5.1.18" evidence="3"/>
<feature type="domain" description="GST N-terminal" evidence="1">
    <location>
        <begin position="1"/>
        <end position="88"/>
    </location>
</feature>
<keyword evidence="3" id="KW-0808">Transferase</keyword>
<dbReference type="InterPro" id="IPR004045">
    <property type="entry name" value="Glutathione_S-Trfase_N"/>
</dbReference>